<dbReference type="Pfam" id="PF00106">
    <property type="entry name" value="adh_short"/>
    <property type="match status" value="1"/>
</dbReference>
<dbReference type="Gene3D" id="3.40.50.720">
    <property type="entry name" value="NAD(P)-binding Rossmann-like Domain"/>
    <property type="match status" value="1"/>
</dbReference>
<keyword evidence="1" id="KW-0560">Oxidoreductase</keyword>
<sequence length="344" mass="37300">MTSTKSSKELPPNLEPFFPNQFIKNQFRTKAHPTPKTTNLNGQVAIVTGSNTGLGLACAGQLLSHKLSHLIMAVRSLDKGEHAAAPLRTKYPSAKIDVWQLDMTSYSSVQAFAARVEKDLTRLDVAVLNAGIGFQPFKIVVSTGHEQTVQVNYLSTILLGILLLPSLSTKSPVGTPGRLTISTAMLSATAKFPNKNADPLLPSFNDESIFDMSDMYATSKLLGQLALWKLSDVVSADRVVINMVEPGFIKGTDLHRERPGGVKVLLGLFKAASARSVEVGATAYVDAAVVKGPESHGCILGNWEIEPYAPFEYTPEGKTVMDRLWKETLVEFQFANAEQILASL</sequence>
<evidence type="ECO:0000256" key="1">
    <source>
        <dbReference type="ARBA" id="ARBA00023002"/>
    </source>
</evidence>
<dbReference type="PANTHER" id="PTHR43157">
    <property type="entry name" value="PHOSPHATIDYLINOSITOL-GLYCAN BIOSYNTHESIS CLASS F PROTEIN-RELATED"/>
    <property type="match status" value="1"/>
</dbReference>
<reference evidence="2 3" key="1">
    <citation type="journal article" date="2024" name="IMA Fungus">
        <title>IMA Genome - F19 : A genome assembly and annotation guide to empower mycologists, including annotated draft genome sequences of Ceratocystis pirilliformis, Diaporthe australafricana, Fusarium ophioides, Paecilomyces lecythidis, and Sporothrix stenoceras.</title>
        <authorList>
            <person name="Aylward J."/>
            <person name="Wilson A.M."/>
            <person name="Visagie C.M."/>
            <person name="Spraker J."/>
            <person name="Barnes I."/>
            <person name="Buitendag C."/>
            <person name="Ceriani C."/>
            <person name="Del Mar Angel L."/>
            <person name="du Plessis D."/>
            <person name="Fuchs T."/>
            <person name="Gasser K."/>
            <person name="Kramer D."/>
            <person name="Li W."/>
            <person name="Munsamy K."/>
            <person name="Piso A."/>
            <person name="Price J.L."/>
            <person name="Sonnekus B."/>
            <person name="Thomas C."/>
            <person name="van der Nest A."/>
            <person name="van Dijk A."/>
            <person name="van Heerden A."/>
            <person name="van Vuuren N."/>
            <person name="Yilmaz N."/>
            <person name="Duong T.A."/>
            <person name="van der Merwe N.A."/>
            <person name="Wingfield M.J."/>
            <person name="Wingfield B.D."/>
        </authorList>
    </citation>
    <scope>NUCLEOTIDE SEQUENCE [LARGE SCALE GENOMIC DNA]</scope>
    <source>
        <strain evidence="2 3">CMW 5346</strain>
    </source>
</reference>
<keyword evidence="3" id="KW-1185">Reference proteome</keyword>
<proteinExistence type="predicted"/>
<evidence type="ECO:0000313" key="2">
    <source>
        <dbReference type="EMBL" id="KAL1898006.1"/>
    </source>
</evidence>
<evidence type="ECO:0000313" key="3">
    <source>
        <dbReference type="Proteomes" id="UP001583186"/>
    </source>
</evidence>
<accession>A0ABR3ZBG2</accession>
<dbReference type="EMBL" id="JAWCUI010000017">
    <property type="protein sequence ID" value="KAL1898006.1"/>
    <property type="molecule type" value="Genomic_DNA"/>
</dbReference>
<evidence type="ECO:0008006" key="4">
    <source>
        <dbReference type="Google" id="ProtNLM"/>
    </source>
</evidence>
<comment type="caution">
    <text evidence="2">The sequence shown here is derived from an EMBL/GenBank/DDBJ whole genome shotgun (WGS) entry which is preliminary data.</text>
</comment>
<organism evidence="2 3">
    <name type="scientific">Sporothrix stenoceras</name>
    <dbReference type="NCBI Taxonomy" id="5173"/>
    <lineage>
        <taxon>Eukaryota</taxon>
        <taxon>Fungi</taxon>
        <taxon>Dikarya</taxon>
        <taxon>Ascomycota</taxon>
        <taxon>Pezizomycotina</taxon>
        <taxon>Sordariomycetes</taxon>
        <taxon>Sordariomycetidae</taxon>
        <taxon>Ophiostomatales</taxon>
        <taxon>Ophiostomataceae</taxon>
        <taxon>Sporothrix</taxon>
    </lineage>
</organism>
<dbReference type="Proteomes" id="UP001583186">
    <property type="component" value="Unassembled WGS sequence"/>
</dbReference>
<dbReference type="SUPFAM" id="SSF51735">
    <property type="entry name" value="NAD(P)-binding Rossmann-fold domains"/>
    <property type="match status" value="1"/>
</dbReference>
<name>A0ABR3ZBG2_9PEZI</name>
<protein>
    <recommendedName>
        <fullName evidence="4">Short-chain dehydrogenase/reductase family protein</fullName>
    </recommendedName>
</protein>
<dbReference type="PRINTS" id="PR00081">
    <property type="entry name" value="GDHRDH"/>
</dbReference>
<dbReference type="InterPro" id="IPR002347">
    <property type="entry name" value="SDR_fam"/>
</dbReference>
<dbReference type="InterPro" id="IPR036291">
    <property type="entry name" value="NAD(P)-bd_dom_sf"/>
</dbReference>
<dbReference type="PANTHER" id="PTHR43157:SF35">
    <property type="entry name" value="DEHYDROGENASE_REDUCTASE FAMILY PROTEIN, PUTATIVE-RELATED"/>
    <property type="match status" value="1"/>
</dbReference>
<gene>
    <name evidence="2" type="ORF">Sste5346_003863</name>
</gene>